<comment type="caution">
    <text evidence="3">The sequence shown here is derived from an EMBL/GenBank/DDBJ whole genome shotgun (WGS) entry which is preliminary data.</text>
</comment>
<dbReference type="Proteomes" id="UP000077671">
    <property type="component" value="Unassembled WGS sequence"/>
</dbReference>
<feature type="compositionally biased region" description="Low complexity" evidence="1">
    <location>
        <begin position="1061"/>
        <end position="1076"/>
    </location>
</feature>
<feature type="region of interest" description="Disordered" evidence="1">
    <location>
        <begin position="23"/>
        <end position="81"/>
    </location>
</feature>
<evidence type="ECO:0000256" key="1">
    <source>
        <dbReference type="SAM" id="MobiDB-lite"/>
    </source>
</evidence>
<feature type="compositionally biased region" description="Pro residues" evidence="1">
    <location>
        <begin position="47"/>
        <end position="57"/>
    </location>
</feature>
<feature type="region of interest" description="Disordered" evidence="1">
    <location>
        <begin position="788"/>
        <end position="839"/>
    </location>
</feature>
<feature type="compositionally biased region" description="Basic and acidic residues" evidence="1">
    <location>
        <begin position="341"/>
        <end position="357"/>
    </location>
</feature>
<feature type="compositionally biased region" description="Polar residues" evidence="1">
    <location>
        <begin position="814"/>
        <end position="827"/>
    </location>
</feature>
<gene>
    <name evidence="3" type="ORF">A4X03_0g2471</name>
    <name evidence="2" type="ORF">JKIAZH3_G6210</name>
</gene>
<feature type="compositionally biased region" description="Pro residues" evidence="1">
    <location>
        <begin position="526"/>
        <end position="538"/>
    </location>
</feature>
<feature type="compositionally biased region" description="Polar residues" evidence="1">
    <location>
        <begin position="561"/>
        <end position="571"/>
    </location>
</feature>
<name>A0A177UBZ5_9BASI</name>
<feature type="region of interest" description="Disordered" evidence="1">
    <location>
        <begin position="223"/>
        <end position="706"/>
    </location>
</feature>
<feature type="compositionally biased region" description="Low complexity" evidence="1">
    <location>
        <begin position="890"/>
        <end position="902"/>
    </location>
</feature>
<feature type="compositionally biased region" description="Basic and acidic residues" evidence="1">
    <location>
        <begin position="105"/>
        <end position="115"/>
    </location>
</feature>
<dbReference type="PROSITE" id="PS50330">
    <property type="entry name" value="UIM"/>
    <property type="match status" value="2"/>
</dbReference>
<evidence type="ECO:0000313" key="5">
    <source>
        <dbReference type="Proteomes" id="UP000836402"/>
    </source>
</evidence>
<feature type="compositionally biased region" description="Basic and acidic residues" evidence="1">
    <location>
        <begin position="693"/>
        <end position="704"/>
    </location>
</feature>
<reference evidence="3" key="1">
    <citation type="submission" date="2016-04" db="EMBL/GenBank/DDBJ databases">
        <authorList>
            <person name="Nguyen H.D."/>
            <person name="Kesanakurti P."/>
            <person name="Cullis J."/>
            <person name="Levesque C.A."/>
            <person name="Hambleton S."/>
        </authorList>
    </citation>
    <scope>NUCLEOTIDE SEQUENCE</scope>
    <source>
        <strain evidence="3">DAOMC 238032</strain>
    </source>
</reference>
<feature type="region of interest" description="Disordered" evidence="1">
    <location>
        <begin position="890"/>
        <end position="988"/>
    </location>
</feature>
<feature type="compositionally biased region" description="Low complexity" evidence="1">
    <location>
        <begin position="58"/>
        <end position="72"/>
    </location>
</feature>
<keyword evidence="5" id="KW-1185">Reference proteome</keyword>
<feature type="region of interest" description="Disordered" evidence="1">
    <location>
        <begin position="851"/>
        <end position="871"/>
    </location>
</feature>
<dbReference type="Proteomes" id="UP000836402">
    <property type="component" value="Unassembled WGS sequence"/>
</dbReference>
<dbReference type="SMART" id="SM00726">
    <property type="entry name" value="UIM"/>
    <property type="match status" value="3"/>
</dbReference>
<feature type="compositionally biased region" description="Basic and acidic residues" evidence="1">
    <location>
        <begin position="473"/>
        <end position="483"/>
    </location>
</feature>
<dbReference type="AlphaFoldDB" id="A0A177UBZ5"/>
<feature type="compositionally biased region" description="Basic and acidic residues" evidence="1">
    <location>
        <begin position="291"/>
        <end position="321"/>
    </location>
</feature>
<dbReference type="EMBL" id="LWDD02000241">
    <property type="protein sequence ID" value="KAE8262410.1"/>
    <property type="molecule type" value="Genomic_DNA"/>
</dbReference>
<organism evidence="3 4">
    <name type="scientific">Tilletia caries</name>
    <name type="common">wheat bunt fungus</name>
    <dbReference type="NCBI Taxonomy" id="13290"/>
    <lineage>
        <taxon>Eukaryota</taxon>
        <taxon>Fungi</taxon>
        <taxon>Dikarya</taxon>
        <taxon>Basidiomycota</taxon>
        <taxon>Ustilaginomycotina</taxon>
        <taxon>Exobasidiomycetes</taxon>
        <taxon>Tilletiales</taxon>
        <taxon>Tilletiaceae</taxon>
        <taxon>Tilletia</taxon>
    </lineage>
</organism>
<sequence length="1114" mass="114905">MDHSRPSSASAPRLPLHISTLTPASYIPTPAPTAHPPRFSTLFPLQTPQPQPQPQSPPTHTQATTTAATTTTIDQPHSFDDCPACRAEYQAAINASLTTDAQQRQADEQRERDELQNAIRLSQQQPERPHNDDEEELLRRAIEESAREEERRKNWLASSSASSSTAPAPALTDEELLARVLEESARAEEEDRKKRDEQQAWEASILERSRRAAELVEQQRIVESQEASMWRQPAGGSGAGAGSSSHARAKGDVTGRSSSVTGEQGQEEGKAEGKGKEEDYALGLGLRASRGSHELRSEIAQDEDLARAIADEVRSRSERRQQAPAPDPAVLVEEDEEEEEQVKGAGDDPSVDSRLEARSQQPDEEDSFWRKPTDPSKPGPPSTSHPHAHSSSLSSISSSLAGLAQTAAAFNDAEIEEAEGEEGAQTMSLPPVQIAAHLGEFGAGEEGARGGAGGRYGIDVPESVVGSLPPSARTEDSRDDARLSYHALAAPSAEGDDSGGPERSANGSAAAHTDAHAHAHATTIPRPLPVPPGPPPAGSTPMNPNRPGHPAALSAPEVPTSDDSSSLSVPTAVQGAPALTPSAGKAGEANLRLSTEVPTPIDEHHQLLSPSQIDAPTDVESFVDSEAGAEVGEMRRGLSAGTGRTQEEEEEEAQEGGVSSADPPSYTERQPFVGGNGNGNADADGKMGGQSFSHEDGKTSHEDGTSCVHSVANADAGAGALRTSPTSGLGSVASGPSEGIPPSDESSTASTIAPAGGPTTQEGAPPTFVGSVHPLFAGLSYNHNAPAVSSAGGGGLSSPSRDGNGRERSIGHASVSSGLGSNPNPHSNGIGGVMGPVIGSSGGGSGGNAIVQSGAGVVHPPTISSGGGGRWSGEPQIALALRRTSAAAASAANMGSSSSVSSHHTHHSQRGSVSSATGASVSPSAGYGHYQQHTTTTERPTAGRTSFSSSSIISRTSPPISTSASGFTFQQQQQQQQPPTSSSSFNPLFSAFGEEAEDADRTASEVARLAPGVVGLPREFVGGWGGGYVPQQAQGQAGPGPGPGSFPLGSFVQGQDSHAGSPAPHVSPTPSSVSPAQRERNTSSFDSATVNTPEKTAGSKTKKKKLKNFFFFET</sequence>
<feature type="compositionally biased region" description="Low complexity" evidence="1">
    <location>
        <begin position="156"/>
        <end position="171"/>
    </location>
</feature>
<reference evidence="3" key="2">
    <citation type="journal article" date="2019" name="IMA Fungus">
        <title>Genome sequencing and comparison of five Tilletia species to identify candidate genes for the detection of regulated species infecting wheat.</title>
        <authorList>
            <person name="Nguyen H.D.T."/>
            <person name="Sultana T."/>
            <person name="Kesanakurti P."/>
            <person name="Hambleton S."/>
        </authorList>
    </citation>
    <scope>NUCLEOTIDE SEQUENCE</scope>
    <source>
        <strain evidence="3">DAOMC 238032</strain>
    </source>
</reference>
<feature type="compositionally biased region" description="Acidic residues" evidence="1">
    <location>
        <begin position="413"/>
        <end position="422"/>
    </location>
</feature>
<evidence type="ECO:0000313" key="2">
    <source>
        <dbReference type="EMBL" id="CAD6941351.1"/>
    </source>
</evidence>
<feature type="compositionally biased region" description="Gly residues" evidence="1">
    <location>
        <begin position="441"/>
        <end position="456"/>
    </location>
</feature>
<feature type="compositionally biased region" description="Low complexity" evidence="1">
    <location>
        <begin position="934"/>
        <end position="987"/>
    </location>
</feature>
<feature type="region of interest" description="Disordered" evidence="1">
    <location>
        <begin position="1030"/>
        <end position="1102"/>
    </location>
</feature>
<accession>A0A177UBZ5</accession>
<evidence type="ECO:0000313" key="3">
    <source>
        <dbReference type="EMBL" id="KAE8262410.1"/>
    </source>
</evidence>
<feature type="compositionally biased region" description="Gly residues" evidence="1">
    <location>
        <begin position="829"/>
        <end position="839"/>
    </location>
</feature>
<feature type="compositionally biased region" description="Low complexity" evidence="1">
    <location>
        <begin position="911"/>
        <end position="926"/>
    </location>
</feature>
<protein>
    <submittedName>
        <fullName evidence="3">Uncharacterized protein</fullName>
    </submittedName>
</protein>
<feature type="region of interest" description="Disordered" evidence="1">
    <location>
        <begin position="96"/>
        <end position="200"/>
    </location>
</feature>
<feature type="compositionally biased region" description="Basic and acidic residues" evidence="1">
    <location>
        <begin position="127"/>
        <end position="153"/>
    </location>
</feature>
<reference evidence="2" key="3">
    <citation type="submission" date="2020-10" db="EMBL/GenBank/DDBJ databases">
        <authorList>
            <person name="Sedaghatjoo S."/>
        </authorList>
    </citation>
    <scope>NUCLEOTIDE SEQUENCE</scope>
    <source>
        <strain evidence="2">AZH3</strain>
    </source>
</reference>
<feature type="region of interest" description="Disordered" evidence="1">
    <location>
        <begin position="718"/>
        <end position="769"/>
    </location>
</feature>
<proteinExistence type="predicted"/>
<feature type="compositionally biased region" description="Polar residues" evidence="1">
    <location>
        <begin position="1082"/>
        <end position="1094"/>
    </location>
</feature>
<dbReference type="InterPro" id="IPR003903">
    <property type="entry name" value="UIM_dom"/>
</dbReference>
<feature type="compositionally biased region" description="Basic and acidic residues" evidence="1">
    <location>
        <begin position="176"/>
        <end position="198"/>
    </location>
</feature>
<evidence type="ECO:0000313" key="4">
    <source>
        <dbReference type="Proteomes" id="UP000077671"/>
    </source>
</evidence>
<dbReference type="EMBL" id="CAJHJG010004474">
    <property type="protein sequence ID" value="CAD6941351.1"/>
    <property type="molecule type" value="Genomic_DNA"/>
</dbReference>
<feature type="compositionally biased region" description="Low complexity" evidence="1">
    <location>
        <begin position="384"/>
        <end position="404"/>
    </location>
</feature>
<feature type="compositionally biased region" description="Basic and acidic residues" evidence="1">
    <location>
        <begin position="267"/>
        <end position="279"/>
    </location>
</feature>